<dbReference type="GO" id="GO:0002055">
    <property type="term" value="F:adenine binding"/>
    <property type="evidence" value="ECO:0007669"/>
    <property type="project" value="TreeGrafter"/>
</dbReference>
<evidence type="ECO:0000256" key="7">
    <source>
        <dbReference type="ARBA" id="ARBA00011893"/>
    </source>
</evidence>
<comment type="subcellular location">
    <subcellularLocation>
        <location evidence="3 12">Cytoplasm</location>
    </subcellularLocation>
</comment>
<reference evidence="14 15" key="1">
    <citation type="submission" date="2015-02" db="EMBL/GenBank/DDBJ databases">
        <title>Nostoc linckia genome annotation.</title>
        <authorList>
            <person name="Zhou Z."/>
        </authorList>
    </citation>
    <scope>NUCLEOTIDE SEQUENCE [LARGE SCALE GENOMIC DNA]</scope>
    <source>
        <strain evidence="15">z8</strain>
    </source>
</reference>
<dbReference type="Proteomes" id="UP000222310">
    <property type="component" value="Unassembled WGS sequence"/>
</dbReference>
<accession>A0A9Q5Z5P3</accession>
<comment type="function">
    <text evidence="2 12">Catalyzes a salvage reaction resulting in the formation of AMP, that is energically less costly than de novo synthesis.</text>
</comment>
<dbReference type="GO" id="GO:0006166">
    <property type="term" value="P:purine ribonucleoside salvage"/>
    <property type="evidence" value="ECO:0007669"/>
    <property type="project" value="UniProtKB-UniRule"/>
</dbReference>
<proteinExistence type="inferred from homology"/>
<evidence type="ECO:0000256" key="4">
    <source>
        <dbReference type="ARBA" id="ARBA00004659"/>
    </source>
</evidence>
<evidence type="ECO:0000256" key="1">
    <source>
        <dbReference type="ARBA" id="ARBA00000868"/>
    </source>
</evidence>
<evidence type="ECO:0000256" key="9">
    <source>
        <dbReference type="ARBA" id="ARBA00022676"/>
    </source>
</evidence>
<gene>
    <name evidence="12" type="primary">apt</name>
    <name evidence="14" type="ORF">VF08_33100</name>
</gene>
<feature type="domain" description="Phosphoribosyltransferase" evidence="13">
    <location>
        <begin position="37"/>
        <end position="150"/>
    </location>
</feature>
<organism evidence="14 15">
    <name type="scientific">Nostoc linckia z8</name>
    <dbReference type="NCBI Taxonomy" id="1628746"/>
    <lineage>
        <taxon>Bacteria</taxon>
        <taxon>Bacillati</taxon>
        <taxon>Cyanobacteriota</taxon>
        <taxon>Cyanophyceae</taxon>
        <taxon>Nostocales</taxon>
        <taxon>Nostocaceae</taxon>
        <taxon>Nostoc</taxon>
    </lineage>
</organism>
<dbReference type="Gene3D" id="3.40.50.2020">
    <property type="match status" value="1"/>
</dbReference>
<evidence type="ECO:0000256" key="6">
    <source>
        <dbReference type="ARBA" id="ARBA00011738"/>
    </source>
</evidence>
<comment type="similarity">
    <text evidence="5 12">Belongs to the purine/pyrimidine phosphoribosyltransferase family.</text>
</comment>
<keyword evidence="11 12" id="KW-0660">Purine salvage</keyword>
<dbReference type="AlphaFoldDB" id="A0A9Q5Z5P3"/>
<sequence length="172" mass="19135">MDLKSLIRDIPDFPKPGILFRDITTLLRDPEGLRYTIDFLTQKCIEAEMTVDYVIGMESRGFIFGSPLAYKLGAGFIPVRKRGKLPSAVHSIEYQLEYGTDCLEVHQDALHEGSRVLIVDDLIATGGTASATANLVQKIGCELVGFGFIIELRDLQGRRHLPNVPIISLVEY</sequence>
<evidence type="ECO:0000256" key="2">
    <source>
        <dbReference type="ARBA" id="ARBA00003968"/>
    </source>
</evidence>
<dbReference type="InterPro" id="IPR000836">
    <property type="entry name" value="PRTase_dom"/>
</dbReference>
<dbReference type="GO" id="GO:0016208">
    <property type="term" value="F:AMP binding"/>
    <property type="evidence" value="ECO:0007669"/>
    <property type="project" value="TreeGrafter"/>
</dbReference>
<keyword evidence="8 12" id="KW-0963">Cytoplasm</keyword>
<dbReference type="FunFam" id="3.40.50.2020:FF:000004">
    <property type="entry name" value="Adenine phosphoribosyltransferase"/>
    <property type="match status" value="1"/>
</dbReference>
<evidence type="ECO:0000256" key="12">
    <source>
        <dbReference type="HAMAP-Rule" id="MF_00004"/>
    </source>
</evidence>
<evidence type="ECO:0000256" key="8">
    <source>
        <dbReference type="ARBA" id="ARBA00022490"/>
    </source>
</evidence>
<dbReference type="HAMAP" id="MF_00004">
    <property type="entry name" value="Aden_phosphoribosyltr"/>
    <property type="match status" value="1"/>
</dbReference>
<dbReference type="Pfam" id="PF00156">
    <property type="entry name" value="Pribosyltran"/>
    <property type="match status" value="1"/>
</dbReference>
<dbReference type="NCBIfam" id="NF002634">
    <property type="entry name" value="PRK02304.1-3"/>
    <property type="match status" value="1"/>
</dbReference>
<dbReference type="GO" id="GO:0003999">
    <property type="term" value="F:adenine phosphoribosyltransferase activity"/>
    <property type="evidence" value="ECO:0007669"/>
    <property type="project" value="UniProtKB-UniRule"/>
</dbReference>
<dbReference type="GeneID" id="57093862"/>
<evidence type="ECO:0000313" key="14">
    <source>
        <dbReference type="EMBL" id="PHJ94832.1"/>
    </source>
</evidence>
<dbReference type="NCBIfam" id="TIGR01090">
    <property type="entry name" value="apt"/>
    <property type="match status" value="1"/>
</dbReference>
<dbReference type="InterPro" id="IPR029057">
    <property type="entry name" value="PRTase-like"/>
</dbReference>
<dbReference type="NCBIfam" id="NF002636">
    <property type="entry name" value="PRK02304.1-5"/>
    <property type="match status" value="1"/>
</dbReference>
<dbReference type="RefSeq" id="WP_099068836.1">
    <property type="nucleotide sequence ID" value="NZ_LAHD01000156.1"/>
</dbReference>
<comment type="caution">
    <text evidence="14">The sequence shown here is derived from an EMBL/GenBank/DDBJ whole genome shotgun (WGS) entry which is preliminary data.</text>
</comment>
<evidence type="ECO:0000256" key="5">
    <source>
        <dbReference type="ARBA" id="ARBA00008391"/>
    </source>
</evidence>
<dbReference type="GO" id="GO:0006168">
    <property type="term" value="P:adenine salvage"/>
    <property type="evidence" value="ECO:0007669"/>
    <property type="project" value="InterPro"/>
</dbReference>
<protein>
    <recommendedName>
        <fullName evidence="7 12">Adenine phosphoribosyltransferase</fullName>
        <shortName evidence="12">APRT</shortName>
        <ecNumber evidence="7 12">2.4.2.7</ecNumber>
    </recommendedName>
</protein>
<comment type="catalytic activity">
    <reaction evidence="1 12">
        <text>AMP + diphosphate = 5-phospho-alpha-D-ribose 1-diphosphate + adenine</text>
        <dbReference type="Rhea" id="RHEA:16609"/>
        <dbReference type="ChEBI" id="CHEBI:16708"/>
        <dbReference type="ChEBI" id="CHEBI:33019"/>
        <dbReference type="ChEBI" id="CHEBI:58017"/>
        <dbReference type="ChEBI" id="CHEBI:456215"/>
        <dbReference type="EC" id="2.4.2.7"/>
    </reaction>
</comment>
<dbReference type="InterPro" id="IPR005764">
    <property type="entry name" value="Ade_phspho_trans"/>
</dbReference>
<dbReference type="EMBL" id="LAHD01000156">
    <property type="protein sequence ID" value="PHJ94832.1"/>
    <property type="molecule type" value="Genomic_DNA"/>
</dbReference>
<comment type="pathway">
    <text evidence="4 12">Purine metabolism; AMP biosynthesis via salvage pathway; AMP from adenine: step 1/1.</text>
</comment>
<evidence type="ECO:0000256" key="3">
    <source>
        <dbReference type="ARBA" id="ARBA00004496"/>
    </source>
</evidence>
<dbReference type="GO" id="GO:0005737">
    <property type="term" value="C:cytoplasm"/>
    <property type="evidence" value="ECO:0007669"/>
    <property type="project" value="UniProtKB-SubCell"/>
</dbReference>
<evidence type="ECO:0000259" key="13">
    <source>
        <dbReference type="Pfam" id="PF00156"/>
    </source>
</evidence>
<dbReference type="PANTHER" id="PTHR32315">
    <property type="entry name" value="ADENINE PHOSPHORIBOSYLTRANSFERASE"/>
    <property type="match status" value="1"/>
</dbReference>
<name>A0A9Q5Z5P3_NOSLI</name>
<dbReference type="CDD" id="cd06223">
    <property type="entry name" value="PRTases_typeI"/>
    <property type="match status" value="1"/>
</dbReference>
<comment type="subunit">
    <text evidence="6 12">Homodimer.</text>
</comment>
<dbReference type="EC" id="2.4.2.7" evidence="7 12"/>
<dbReference type="InterPro" id="IPR050054">
    <property type="entry name" value="UPRTase/APRTase"/>
</dbReference>
<evidence type="ECO:0000256" key="10">
    <source>
        <dbReference type="ARBA" id="ARBA00022679"/>
    </source>
</evidence>
<keyword evidence="9 12" id="KW-0328">Glycosyltransferase</keyword>
<evidence type="ECO:0000256" key="11">
    <source>
        <dbReference type="ARBA" id="ARBA00022726"/>
    </source>
</evidence>
<dbReference type="GO" id="GO:0044209">
    <property type="term" value="P:AMP salvage"/>
    <property type="evidence" value="ECO:0007669"/>
    <property type="project" value="UniProtKB-UniRule"/>
</dbReference>
<keyword evidence="10 12" id="KW-0808">Transferase</keyword>
<dbReference type="SUPFAM" id="SSF53271">
    <property type="entry name" value="PRTase-like"/>
    <property type="match status" value="1"/>
</dbReference>
<evidence type="ECO:0000313" key="15">
    <source>
        <dbReference type="Proteomes" id="UP000222310"/>
    </source>
</evidence>
<dbReference type="PANTHER" id="PTHR32315:SF3">
    <property type="entry name" value="ADENINE PHOSPHORIBOSYLTRANSFERASE"/>
    <property type="match status" value="1"/>
</dbReference>